<evidence type="ECO:0000313" key="2">
    <source>
        <dbReference type="EMBL" id="OMO97607.1"/>
    </source>
</evidence>
<dbReference type="Pfam" id="PF25758">
    <property type="entry name" value="TPR_IPO11"/>
    <property type="match status" value="1"/>
</dbReference>
<feature type="non-terminal residue" evidence="2">
    <location>
        <position position="1"/>
    </location>
</feature>
<protein>
    <recommendedName>
        <fullName evidence="1">Importin-7/11-like TPR repeats domain-containing protein</fullName>
    </recommendedName>
</protein>
<feature type="non-terminal residue" evidence="2">
    <location>
        <position position="88"/>
    </location>
</feature>
<dbReference type="Proteomes" id="UP000187203">
    <property type="component" value="Unassembled WGS sequence"/>
</dbReference>
<sequence length="88" mass="9772">LWEATLNHAPAMVPQLLAYFPCLVEILERNFDHLQVAVNITESYIILGGREFLSMHASSVAKLLDFVVGNVNDRGLLATLPVIDILIQ</sequence>
<dbReference type="OrthoDB" id="361693at2759"/>
<evidence type="ECO:0000313" key="3">
    <source>
        <dbReference type="Proteomes" id="UP000187203"/>
    </source>
</evidence>
<name>A0A1R3JSC8_9ROSI</name>
<evidence type="ECO:0000259" key="1">
    <source>
        <dbReference type="Pfam" id="PF25758"/>
    </source>
</evidence>
<reference evidence="3" key="1">
    <citation type="submission" date="2013-09" db="EMBL/GenBank/DDBJ databases">
        <title>Corchorus olitorius genome sequencing.</title>
        <authorList>
            <person name="Alam M."/>
            <person name="Haque M.S."/>
            <person name="Islam M.S."/>
            <person name="Emdad E.M."/>
            <person name="Islam M.M."/>
            <person name="Ahmed B."/>
            <person name="Halim A."/>
            <person name="Hossen Q.M.M."/>
            <person name="Hossain M.Z."/>
            <person name="Ahmed R."/>
            <person name="Khan M.M."/>
            <person name="Islam R."/>
            <person name="Rashid M.M."/>
            <person name="Khan S.A."/>
            <person name="Rahman M.S."/>
            <person name="Alam M."/>
            <person name="Yahiya A.S."/>
            <person name="Khan M.S."/>
            <person name="Azam M.S."/>
            <person name="Haque T."/>
            <person name="Lashkar M.Z.H."/>
            <person name="Akhand A.I."/>
            <person name="Morshed G."/>
            <person name="Roy S."/>
            <person name="Uddin K.S."/>
            <person name="Rabeya T."/>
            <person name="Hossain A.S."/>
            <person name="Chowdhury A."/>
            <person name="Snigdha A.R."/>
            <person name="Mortoza M.S."/>
            <person name="Matin S.A."/>
            <person name="Hoque S.M.E."/>
            <person name="Islam M.K."/>
            <person name="Roy D.K."/>
            <person name="Haider R."/>
            <person name="Moosa M.M."/>
            <person name="Elias S.M."/>
            <person name="Hasan A.M."/>
            <person name="Jahan S."/>
            <person name="Shafiuddin M."/>
            <person name="Mahmood N."/>
            <person name="Shommy N.S."/>
        </authorList>
    </citation>
    <scope>NUCLEOTIDE SEQUENCE [LARGE SCALE GENOMIC DNA]</scope>
    <source>
        <strain evidence="3">cv. O-4</strain>
    </source>
</reference>
<organism evidence="2 3">
    <name type="scientific">Corchorus olitorius</name>
    <dbReference type="NCBI Taxonomy" id="93759"/>
    <lineage>
        <taxon>Eukaryota</taxon>
        <taxon>Viridiplantae</taxon>
        <taxon>Streptophyta</taxon>
        <taxon>Embryophyta</taxon>
        <taxon>Tracheophyta</taxon>
        <taxon>Spermatophyta</taxon>
        <taxon>Magnoliopsida</taxon>
        <taxon>eudicotyledons</taxon>
        <taxon>Gunneridae</taxon>
        <taxon>Pentapetalae</taxon>
        <taxon>rosids</taxon>
        <taxon>malvids</taxon>
        <taxon>Malvales</taxon>
        <taxon>Malvaceae</taxon>
        <taxon>Grewioideae</taxon>
        <taxon>Apeibeae</taxon>
        <taxon>Corchorus</taxon>
    </lineage>
</organism>
<dbReference type="InterPro" id="IPR058669">
    <property type="entry name" value="TPR_IPO7/11-like"/>
</dbReference>
<accession>A0A1R3JSC8</accession>
<dbReference type="AlphaFoldDB" id="A0A1R3JSC8"/>
<comment type="caution">
    <text evidence="2">The sequence shown here is derived from an EMBL/GenBank/DDBJ whole genome shotgun (WGS) entry which is preliminary data.</text>
</comment>
<dbReference type="STRING" id="93759.A0A1R3JSC8"/>
<proteinExistence type="predicted"/>
<feature type="domain" description="Importin-7/11-like TPR repeats" evidence="1">
    <location>
        <begin position="1"/>
        <end position="88"/>
    </location>
</feature>
<gene>
    <name evidence="2" type="ORF">COLO4_14504</name>
</gene>
<keyword evidence="3" id="KW-1185">Reference proteome</keyword>
<dbReference type="EMBL" id="AWUE01015431">
    <property type="protein sequence ID" value="OMO97607.1"/>
    <property type="molecule type" value="Genomic_DNA"/>
</dbReference>